<gene>
    <name evidence="1" type="ORF">K503DRAFT_416092</name>
</gene>
<sequence length="200" mass="22803">MSQHDNIIDPVTLLNNWCMLFVFQIRHLPNYKLYFPAMRHPYLAVGALLCISANPEILLTPLRLTGRITEDICLLPSQVIIWPFKVFGRFILGFRKHGLERSSSLINYINLFIANQICQSFMELQSNGATNQREKSELAAFVSVWSGVRAVRVLGRTWGWASLLGGNGALVCWMEGKSTSLCQSEMLSMYRMYMYELLSA</sequence>
<reference evidence="1 2" key="1">
    <citation type="submission" date="2016-06" db="EMBL/GenBank/DDBJ databases">
        <title>Comparative genomics of the ectomycorrhizal sister species Rhizopogon vinicolor and Rhizopogon vesiculosus (Basidiomycota: Boletales) reveals a divergence of the mating type B locus.</title>
        <authorList>
            <consortium name="DOE Joint Genome Institute"/>
            <person name="Mujic A.B."/>
            <person name="Kuo A."/>
            <person name="Tritt A."/>
            <person name="Lipzen A."/>
            <person name="Chen C."/>
            <person name="Johnson J."/>
            <person name="Sharma A."/>
            <person name="Barry K."/>
            <person name="Grigoriev I.V."/>
            <person name="Spatafora J.W."/>
        </authorList>
    </citation>
    <scope>NUCLEOTIDE SEQUENCE [LARGE SCALE GENOMIC DNA]</scope>
    <source>
        <strain evidence="1 2">AM-OR11-026</strain>
    </source>
</reference>
<proteinExistence type="predicted"/>
<evidence type="ECO:0000313" key="2">
    <source>
        <dbReference type="Proteomes" id="UP000092154"/>
    </source>
</evidence>
<evidence type="ECO:0000313" key="1">
    <source>
        <dbReference type="EMBL" id="OAX42064.1"/>
    </source>
</evidence>
<dbReference type="Proteomes" id="UP000092154">
    <property type="component" value="Unassembled WGS sequence"/>
</dbReference>
<dbReference type="AlphaFoldDB" id="A0A1B7NB98"/>
<dbReference type="OrthoDB" id="440424at2759"/>
<accession>A0A1B7NB98</accession>
<organism evidence="1 2">
    <name type="scientific">Rhizopogon vinicolor AM-OR11-026</name>
    <dbReference type="NCBI Taxonomy" id="1314800"/>
    <lineage>
        <taxon>Eukaryota</taxon>
        <taxon>Fungi</taxon>
        <taxon>Dikarya</taxon>
        <taxon>Basidiomycota</taxon>
        <taxon>Agaricomycotina</taxon>
        <taxon>Agaricomycetes</taxon>
        <taxon>Agaricomycetidae</taxon>
        <taxon>Boletales</taxon>
        <taxon>Suillineae</taxon>
        <taxon>Rhizopogonaceae</taxon>
        <taxon>Rhizopogon</taxon>
    </lineage>
</organism>
<name>A0A1B7NB98_9AGAM</name>
<protein>
    <submittedName>
        <fullName evidence="1">Uncharacterized protein</fullName>
    </submittedName>
</protein>
<keyword evidence="2" id="KW-1185">Reference proteome</keyword>
<dbReference type="EMBL" id="KV448165">
    <property type="protein sequence ID" value="OAX42064.1"/>
    <property type="molecule type" value="Genomic_DNA"/>
</dbReference>
<dbReference type="InParanoid" id="A0A1B7NB98"/>